<sequence>MIIGGIQMSCDICRLQDQRRHSWLTGSFSASTQYKSSPPRQNTHATGWPPATDRMDPQPRDPSSLAAVIAPLADGETTSSLWDSDDDEYEKFIQKMNPPRC</sequence>
<feature type="region of interest" description="Disordered" evidence="1">
    <location>
        <begin position="29"/>
        <end position="63"/>
    </location>
</feature>
<gene>
    <name evidence="2" type="primary">gb20200</name>
    <name evidence="2" type="ORF">PR202_gb20200</name>
</gene>
<comment type="caution">
    <text evidence="2">The sequence shown here is derived from an EMBL/GenBank/DDBJ whole genome shotgun (WGS) entry which is preliminary data.</text>
</comment>
<keyword evidence="3" id="KW-1185">Reference proteome</keyword>
<dbReference type="EMBL" id="BQKI01000082">
    <property type="protein sequence ID" value="GJN31763.1"/>
    <property type="molecule type" value="Genomic_DNA"/>
</dbReference>
<proteinExistence type="predicted"/>
<dbReference type="Proteomes" id="UP001054889">
    <property type="component" value="Unassembled WGS sequence"/>
</dbReference>
<organism evidence="2 3">
    <name type="scientific">Eleusine coracana subsp. coracana</name>
    <dbReference type="NCBI Taxonomy" id="191504"/>
    <lineage>
        <taxon>Eukaryota</taxon>
        <taxon>Viridiplantae</taxon>
        <taxon>Streptophyta</taxon>
        <taxon>Embryophyta</taxon>
        <taxon>Tracheophyta</taxon>
        <taxon>Spermatophyta</taxon>
        <taxon>Magnoliopsida</taxon>
        <taxon>Liliopsida</taxon>
        <taxon>Poales</taxon>
        <taxon>Poaceae</taxon>
        <taxon>PACMAD clade</taxon>
        <taxon>Chloridoideae</taxon>
        <taxon>Cynodonteae</taxon>
        <taxon>Eleusininae</taxon>
        <taxon>Eleusine</taxon>
    </lineage>
</organism>
<evidence type="ECO:0000256" key="1">
    <source>
        <dbReference type="SAM" id="MobiDB-lite"/>
    </source>
</evidence>
<reference evidence="2" key="2">
    <citation type="submission" date="2021-12" db="EMBL/GenBank/DDBJ databases">
        <title>Resequencing data analysis of finger millet.</title>
        <authorList>
            <person name="Hatakeyama M."/>
            <person name="Aluri S."/>
            <person name="Balachadran M.T."/>
            <person name="Sivarajan S.R."/>
            <person name="Poveda L."/>
            <person name="Shimizu-Inatsugi R."/>
            <person name="Schlapbach R."/>
            <person name="Sreeman S.M."/>
            <person name="Shimizu K.K."/>
        </authorList>
    </citation>
    <scope>NUCLEOTIDE SEQUENCE</scope>
</reference>
<accession>A0AAV5FAR9</accession>
<reference evidence="2" key="1">
    <citation type="journal article" date="2018" name="DNA Res.">
        <title>Multiple hybrid de novo genome assembly of finger millet, an orphan allotetraploid crop.</title>
        <authorList>
            <person name="Hatakeyama M."/>
            <person name="Aluri S."/>
            <person name="Balachadran M.T."/>
            <person name="Sivarajan S.R."/>
            <person name="Patrignani A."/>
            <person name="Gruter S."/>
            <person name="Poveda L."/>
            <person name="Shimizu-Inatsugi R."/>
            <person name="Baeten J."/>
            <person name="Francoijs K.J."/>
            <person name="Nataraja K.N."/>
            <person name="Reddy Y.A.N."/>
            <person name="Phadnis S."/>
            <person name="Ravikumar R.L."/>
            <person name="Schlapbach R."/>
            <person name="Sreeman S.M."/>
            <person name="Shimizu K.K."/>
        </authorList>
    </citation>
    <scope>NUCLEOTIDE SEQUENCE</scope>
</reference>
<dbReference type="AlphaFoldDB" id="A0AAV5FAR9"/>
<protein>
    <submittedName>
        <fullName evidence="2">Uncharacterized protein</fullName>
    </submittedName>
</protein>
<feature type="compositionally biased region" description="Polar residues" evidence="1">
    <location>
        <begin position="29"/>
        <end position="45"/>
    </location>
</feature>
<evidence type="ECO:0000313" key="3">
    <source>
        <dbReference type="Proteomes" id="UP001054889"/>
    </source>
</evidence>
<name>A0AAV5FAR9_ELECO</name>
<evidence type="ECO:0000313" key="2">
    <source>
        <dbReference type="EMBL" id="GJN31763.1"/>
    </source>
</evidence>